<keyword evidence="6" id="KW-1185">Reference proteome</keyword>
<organism evidence="5 6">
    <name type="scientific">Vigna mungo</name>
    <name type="common">Black gram</name>
    <name type="synonym">Phaseolus mungo</name>
    <dbReference type="NCBI Taxonomy" id="3915"/>
    <lineage>
        <taxon>Eukaryota</taxon>
        <taxon>Viridiplantae</taxon>
        <taxon>Streptophyta</taxon>
        <taxon>Embryophyta</taxon>
        <taxon>Tracheophyta</taxon>
        <taxon>Spermatophyta</taxon>
        <taxon>Magnoliopsida</taxon>
        <taxon>eudicotyledons</taxon>
        <taxon>Gunneridae</taxon>
        <taxon>Pentapetalae</taxon>
        <taxon>rosids</taxon>
        <taxon>fabids</taxon>
        <taxon>Fabales</taxon>
        <taxon>Fabaceae</taxon>
        <taxon>Papilionoideae</taxon>
        <taxon>50 kb inversion clade</taxon>
        <taxon>NPAAA clade</taxon>
        <taxon>indigoferoid/millettioid clade</taxon>
        <taxon>Phaseoleae</taxon>
        <taxon>Vigna</taxon>
    </lineage>
</organism>
<feature type="region of interest" description="Disordered" evidence="3">
    <location>
        <begin position="576"/>
        <end position="595"/>
    </location>
</feature>
<dbReference type="Gene3D" id="4.10.60.10">
    <property type="entry name" value="Zinc finger, CCHC-type"/>
    <property type="match status" value="1"/>
</dbReference>
<dbReference type="InterPro" id="IPR036875">
    <property type="entry name" value="Znf_CCHC_sf"/>
</dbReference>
<dbReference type="FunFam" id="3.40.50.720:FF:000084">
    <property type="entry name" value="Short-chain dehydrogenase reductase"/>
    <property type="match status" value="1"/>
</dbReference>
<evidence type="ECO:0000259" key="4">
    <source>
        <dbReference type="PROSITE" id="PS50158"/>
    </source>
</evidence>
<dbReference type="PROSITE" id="PS00061">
    <property type="entry name" value="ADH_SHORT"/>
    <property type="match status" value="1"/>
</dbReference>
<sequence>MTEDLVVKMNLIAAEQVLEPWQKLEDKVVLVTGASSGIGRDFCIDLAKAGSYVVAAARRLDRLTSLCHEINCLWPSPAGNSRAVSVELDVASDASTIDKAVQKSWDAFGRIDSLINNAGVRGSVKSPLKLSEEEWDQVFKTNVTGCWLVSKYVCKRMCDAQMKGSIINVSSVAGLNRGQLPGAVAYASSKAGVNMLTKVMAMELGVHKIRVNSINPGIFKSEITENLMQKKWLEGVIRKIMPLRRLGTSDPALTSLVRYLIHDSSEYVTGNNFIVDFGATLPVIGPKLKIARPIRLKEHDFSRSFFKVVLKRSPHRELQVEPIEFSIGCHLSPFSPLFLEPWACYLIGCMPLEAFYFSFSVLVKSNCEVFQGDYVKRESIMSWKGMTILYRSWECGNFELSILGPLCVYSVGSNYMEKRRVKLDMGERDRGNFVNDIESKSASKIGITEDKRKVEEISQDHYANECKSRKCYNCGKYGHIAKYCKAETKGETNLLTEDAEENCGILLMAKSSDVEVISVNDATNVEKANLEKELRQKDEEIQRIGRLLDEANEIMNKRRVELEELKKATLDKEKETSGVLELDEKEKDEDVEKNQGVRSSNIEIAKDMMSKISEEMKKSTNVAKRSTKIIEKLPKVINELVKVIEKSNITELVKALERSTNVKDRRTKRKKKNSNTIKRSKLEGDTREKPNKRFKFMEELCWDKLKF</sequence>
<dbReference type="InterPro" id="IPR001878">
    <property type="entry name" value="Znf_CCHC"/>
</dbReference>
<dbReference type="SUPFAM" id="SSF51735">
    <property type="entry name" value="NAD(P)-binding Rossmann-fold domains"/>
    <property type="match status" value="1"/>
</dbReference>
<dbReference type="Gene3D" id="3.40.50.720">
    <property type="entry name" value="NAD(P)-binding Rossmann-like Domain"/>
    <property type="match status" value="1"/>
</dbReference>
<keyword evidence="1" id="KW-0479">Metal-binding</keyword>
<dbReference type="PANTHER" id="PTHR44375:SF23">
    <property type="entry name" value="NAD(P)-BINDING ROSSMANN-FOLD PROTEIN"/>
    <property type="match status" value="1"/>
</dbReference>
<evidence type="ECO:0000313" key="5">
    <source>
        <dbReference type="EMBL" id="WVY97168.1"/>
    </source>
</evidence>
<keyword evidence="1" id="KW-0862">Zinc</keyword>
<accession>A0AAQ3RLQ1</accession>
<dbReference type="Pfam" id="PF00098">
    <property type="entry name" value="zf-CCHC"/>
    <property type="match status" value="1"/>
</dbReference>
<dbReference type="InterPro" id="IPR020904">
    <property type="entry name" value="Sc_DH/Rdtase_CS"/>
</dbReference>
<feature type="region of interest" description="Disordered" evidence="3">
    <location>
        <begin position="660"/>
        <end position="689"/>
    </location>
</feature>
<keyword evidence="2" id="KW-0175">Coiled coil</keyword>
<dbReference type="PROSITE" id="PS50158">
    <property type="entry name" value="ZF_CCHC"/>
    <property type="match status" value="1"/>
</dbReference>
<reference evidence="5 6" key="1">
    <citation type="journal article" date="2023" name="Life. Sci Alliance">
        <title>Evolutionary insights into 3D genome organization and epigenetic landscape of Vigna mungo.</title>
        <authorList>
            <person name="Junaid A."/>
            <person name="Singh B."/>
            <person name="Bhatia S."/>
        </authorList>
    </citation>
    <scope>NUCLEOTIDE SEQUENCE [LARGE SCALE GENOMIC DNA]</scope>
    <source>
        <strain evidence="5">Urdbean</strain>
    </source>
</reference>
<dbReference type="SUPFAM" id="SSF57756">
    <property type="entry name" value="Retrovirus zinc finger-like domains"/>
    <property type="match status" value="1"/>
</dbReference>
<feature type="compositionally biased region" description="Basic and acidic residues" evidence="3">
    <location>
        <begin position="680"/>
        <end position="689"/>
    </location>
</feature>
<evidence type="ECO:0000256" key="2">
    <source>
        <dbReference type="SAM" id="Coils"/>
    </source>
</evidence>
<dbReference type="PRINTS" id="PR00081">
    <property type="entry name" value="GDHRDH"/>
</dbReference>
<dbReference type="PRINTS" id="PR00080">
    <property type="entry name" value="SDRFAMILY"/>
</dbReference>
<evidence type="ECO:0000256" key="1">
    <source>
        <dbReference type="PROSITE-ProRule" id="PRU00047"/>
    </source>
</evidence>
<gene>
    <name evidence="5" type="ORF">V8G54_029319</name>
</gene>
<dbReference type="Pfam" id="PF00106">
    <property type="entry name" value="adh_short"/>
    <property type="match status" value="1"/>
</dbReference>
<dbReference type="EMBL" id="CP144692">
    <property type="protein sequence ID" value="WVY97168.1"/>
    <property type="molecule type" value="Genomic_DNA"/>
</dbReference>
<proteinExistence type="predicted"/>
<dbReference type="GO" id="GO:0008270">
    <property type="term" value="F:zinc ion binding"/>
    <property type="evidence" value="ECO:0007669"/>
    <property type="project" value="UniProtKB-KW"/>
</dbReference>
<keyword evidence="1" id="KW-0863">Zinc-finger</keyword>
<name>A0AAQ3RLQ1_VIGMU</name>
<dbReference type="InterPro" id="IPR036291">
    <property type="entry name" value="NAD(P)-bd_dom_sf"/>
</dbReference>
<evidence type="ECO:0000256" key="3">
    <source>
        <dbReference type="SAM" id="MobiDB-lite"/>
    </source>
</evidence>
<dbReference type="CDD" id="cd05233">
    <property type="entry name" value="SDR_c"/>
    <property type="match status" value="1"/>
</dbReference>
<evidence type="ECO:0000313" key="6">
    <source>
        <dbReference type="Proteomes" id="UP001374535"/>
    </source>
</evidence>
<dbReference type="AlphaFoldDB" id="A0AAQ3RLQ1"/>
<dbReference type="SMART" id="SM00343">
    <property type="entry name" value="ZnF_C2HC"/>
    <property type="match status" value="1"/>
</dbReference>
<dbReference type="PANTHER" id="PTHR44375">
    <property type="entry name" value="BETA-KETOACYL-ACP REDUCTASE-LIKE PROTEIN-RELATED"/>
    <property type="match status" value="1"/>
</dbReference>
<feature type="coiled-coil region" evidence="2">
    <location>
        <begin position="520"/>
        <end position="568"/>
    </location>
</feature>
<dbReference type="Proteomes" id="UP001374535">
    <property type="component" value="Chromosome 9"/>
</dbReference>
<protein>
    <recommendedName>
        <fullName evidence="4">CCHC-type domain-containing protein</fullName>
    </recommendedName>
</protein>
<dbReference type="GO" id="GO:0003676">
    <property type="term" value="F:nucleic acid binding"/>
    <property type="evidence" value="ECO:0007669"/>
    <property type="project" value="InterPro"/>
</dbReference>
<feature type="domain" description="CCHC-type" evidence="4">
    <location>
        <begin position="469"/>
        <end position="485"/>
    </location>
</feature>
<dbReference type="InterPro" id="IPR002347">
    <property type="entry name" value="SDR_fam"/>
</dbReference>